<gene>
    <name evidence="7" type="ORF">BBOH_0839</name>
</gene>
<keyword evidence="2 5" id="KW-0227">DNA damage</keyword>
<keyword evidence="3 5" id="KW-0378">Hydrolase</keyword>
<evidence type="ECO:0000256" key="5">
    <source>
        <dbReference type="HAMAP-Rule" id="MF_00527"/>
    </source>
</evidence>
<dbReference type="HAMAP" id="MF_00527">
    <property type="entry name" value="3MGH"/>
    <property type="match status" value="1"/>
</dbReference>
<dbReference type="Proteomes" id="UP000029096">
    <property type="component" value="Unassembled WGS sequence"/>
</dbReference>
<dbReference type="InterPro" id="IPR011034">
    <property type="entry name" value="Formyl_transferase-like_C_sf"/>
</dbReference>
<dbReference type="GO" id="GO:0003677">
    <property type="term" value="F:DNA binding"/>
    <property type="evidence" value="ECO:0007669"/>
    <property type="project" value="InterPro"/>
</dbReference>
<dbReference type="RefSeq" id="WP_052118177.1">
    <property type="nucleotide sequence ID" value="NZ_JDUS01000007.1"/>
</dbReference>
<dbReference type="AlphaFoldDB" id="A0A086ZHN2"/>
<dbReference type="SUPFAM" id="SSF50486">
    <property type="entry name" value="FMT C-terminal domain-like"/>
    <property type="match status" value="2"/>
</dbReference>
<evidence type="ECO:0000313" key="7">
    <source>
        <dbReference type="EMBL" id="KFI46032.1"/>
    </source>
</evidence>
<organism evidence="7 8">
    <name type="scientific">Bifidobacterium bohemicum DSM 22767</name>
    <dbReference type="NCBI Taxonomy" id="1437606"/>
    <lineage>
        <taxon>Bacteria</taxon>
        <taxon>Bacillati</taxon>
        <taxon>Actinomycetota</taxon>
        <taxon>Actinomycetes</taxon>
        <taxon>Bifidobacteriales</taxon>
        <taxon>Bifidobacteriaceae</taxon>
        <taxon>Bifidobacterium</taxon>
    </lineage>
</organism>
<evidence type="ECO:0000256" key="4">
    <source>
        <dbReference type="ARBA" id="ARBA00023204"/>
    </source>
</evidence>
<dbReference type="PANTHER" id="PTHR10429:SF0">
    <property type="entry name" value="DNA-3-METHYLADENINE GLYCOSYLASE"/>
    <property type="match status" value="1"/>
</dbReference>
<dbReference type="InterPro" id="IPR036995">
    <property type="entry name" value="MPG_sf"/>
</dbReference>
<evidence type="ECO:0000256" key="3">
    <source>
        <dbReference type="ARBA" id="ARBA00022801"/>
    </source>
</evidence>
<dbReference type="EC" id="3.2.2.-" evidence="5"/>
<evidence type="ECO:0000256" key="2">
    <source>
        <dbReference type="ARBA" id="ARBA00022763"/>
    </source>
</evidence>
<dbReference type="Pfam" id="PF02245">
    <property type="entry name" value="Pur_DNA_glyco"/>
    <property type="match status" value="2"/>
</dbReference>
<dbReference type="PANTHER" id="PTHR10429">
    <property type="entry name" value="DNA-3-METHYLADENINE GLYCOSYLASE"/>
    <property type="match status" value="1"/>
</dbReference>
<reference evidence="7 8" key="1">
    <citation type="submission" date="2014-03" db="EMBL/GenBank/DDBJ databases">
        <title>Genomics of Bifidobacteria.</title>
        <authorList>
            <person name="Ventura M."/>
            <person name="Milani C."/>
            <person name="Lugli G.A."/>
        </authorList>
    </citation>
    <scope>NUCLEOTIDE SEQUENCE [LARGE SCALE GENOMIC DNA]</scope>
    <source>
        <strain evidence="7 8">DSM 22767</strain>
    </source>
</reference>
<dbReference type="InterPro" id="IPR003180">
    <property type="entry name" value="MPG"/>
</dbReference>
<dbReference type="CDD" id="cd00540">
    <property type="entry name" value="AAG"/>
    <property type="match status" value="1"/>
</dbReference>
<name>A0A086ZHN2_9BIFI</name>
<sequence>MFPDFLDSDADTAARGLLGCLLVRDFDGMCVTTRIVETEAYDQLDPASHTFHGRSERNRAMFGPAGHAYIYLIYGMHYCMNVTAFENGFGAGVLIRAVEPVSVAGIPDHASAGIVPRSGSCGTVEGVKAADDTSSRSRMEDIGMDDSAGSVADGNDLAAPDVALRNDASADDGGASSNIESFVARRRPGRRVRDSFNGPAKLCKTLGIDMDLYDHDLREPPLRLESAPLRPGECVEATERIGITKAKDRMRRFVIAGNPYLSR</sequence>
<keyword evidence="7" id="KW-0326">Glycosidase</keyword>
<evidence type="ECO:0000313" key="8">
    <source>
        <dbReference type="Proteomes" id="UP000029096"/>
    </source>
</evidence>
<comment type="caution">
    <text evidence="7">The sequence shown here is derived from an EMBL/GenBank/DDBJ whole genome shotgun (WGS) entry which is preliminary data.</text>
</comment>
<keyword evidence="4 5" id="KW-0234">DNA repair</keyword>
<keyword evidence="8" id="KW-1185">Reference proteome</keyword>
<dbReference type="STRING" id="1437606.BBOH_0839"/>
<protein>
    <recommendedName>
        <fullName evidence="5">Putative 3-methyladenine DNA glycosylase</fullName>
        <ecNumber evidence="5">3.2.2.-</ecNumber>
    </recommendedName>
</protein>
<accession>A0A086ZHN2</accession>
<comment type="similarity">
    <text evidence="1 5">Belongs to the DNA glycosylase MPG family.</text>
</comment>
<dbReference type="GO" id="GO:0003905">
    <property type="term" value="F:alkylbase DNA N-glycosylase activity"/>
    <property type="evidence" value="ECO:0007669"/>
    <property type="project" value="InterPro"/>
</dbReference>
<dbReference type="eggNOG" id="COG2094">
    <property type="taxonomic scope" value="Bacteria"/>
</dbReference>
<feature type="region of interest" description="Disordered" evidence="6">
    <location>
        <begin position="125"/>
        <end position="152"/>
    </location>
</feature>
<dbReference type="EMBL" id="JGYP01000002">
    <property type="protein sequence ID" value="KFI46032.1"/>
    <property type="molecule type" value="Genomic_DNA"/>
</dbReference>
<proteinExistence type="inferred from homology"/>
<dbReference type="GO" id="GO:0006284">
    <property type="term" value="P:base-excision repair"/>
    <property type="evidence" value="ECO:0007669"/>
    <property type="project" value="InterPro"/>
</dbReference>
<feature type="compositionally biased region" description="Basic and acidic residues" evidence="6">
    <location>
        <begin position="128"/>
        <end position="141"/>
    </location>
</feature>
<dbReference type="Gene3D" id="3.10.300.10">
    <property type="entry name" value="Methylpurine-DNA glycosylase (MPG)"/>
    <property type="match status" value="1"/>
</dbReference>
<evidence type="ECO:0000256" key="1">
    <source>
        <dbReference type="ARBA" id="ARBA00009232"/>
    </source>
</evidence>
<evidence type="ECO:0000256" key="6">
    <source>
        <dbReference type="SAM" id="MobiDB-lite"/>
    </source>
</evidence>